<proteinExistence type="predicted"/>
<feature type="domain" description="HTH tetR-type" evidence="3">
    <location>
        <begin position="14"/>
        <end position="74"/>
    </location>
</feature>
<protein>
    <submittedName>
        <fullName evidence="4 6">Transcriptional regulator</fullName>
    </submittedName>
    <submittedName>
        <fullName evidence="5">TetR/AcrR family transcriptional regulator</fullName>
    </submittedName>
</protein>
<dbReference type="PANTHER" id="PTHR43479">
    <property type="entry name" value="ACREF/ENVCD OPERON REPRESSOR-RELATED"/>
    <property type="match status" value="1"/>
</dbReference>
<sequence length="186" mass="21250">MAPMDNLPTDARQLRSRRQLLDAMLHLLETRPYDQVTIREVAREAEVGYATFFRHYPSKDALLHDLAAGQIADLLQRALPILFADDARQSCMTLFAYVGERRALWSAFLTGGAATMLKQEFTDQARQLAQQRPHDAGWLPDELRIVFAVSATVEILAWWLQQEPDYPLDRMAEILDRLVVTPSMQP</sequence>
<dbReference type="PATRIC" id="fig|13690.10.peg.4019"/>
<evidence type="ECO:0000313" key="6">
    <source>
        <dbReference type="EMBL" id="OAH39982.1"/>
    </source>
</evidence>
<evidence type="ECO:0000256" key="2">
    <source>
        <dbReference type="PROSITE-ProRule" id="PRU00335"/>
    </source>
</evidence>
<keyword evidence="1 2" id="KW-0238">DNA-binding</keyword>
<reference evidence="5" key="4">
    <citation type="submission" date="2022-09" db="EMBL/GenBank/DDBJ databases">
        <title>Intensive care unit water sources are persistently colonized with multi-drug resistant bacteria and are the site of extensive horizontal gene transfer of antibiotic resistance genes.</title>
        <authorList>
            <person name="Diorio-Toth L."/>
        </authorList>
    </citation>
    <scope>NUCLEOTIDE SEQUENCE</scope>
    <source>
        <strain evidence="5">GD03659</strain>
    </source>
</reference>
<dbReference type="EMBL" id="JAOCKX010000055">
    <property type="protein sequence ID" value="MDH2134360.1"/>
    <property type="molecule type" value="Genomic_DNA"/>
</dbReference>
<evidence type="ECO:0000259" key="3">
    <source>
        <dbReference type="PROSITE" id="PS50977"/>
    </source>
</evidence>
<evidence type="ECO:0000313" key="4">
    <source>
        <dbReference type="EMBL" id="KEZ16941.1"/>
    </source>
</evidence>
<dbReference type="RefSeq" id="WP_017501869.1">
    <property type="nucleotide sequence ID" value="NZ_CAUUIR010000044.1"/>
</dbReference>
<dbReference type="OrthoDB" id="9811084at2"/>
<dbReference type="STRING" id="13690.AX777_22405"/>
<dbReference type="EMBL" id="QRAL01000022">
    <property type="protein sequence ID" value="RSU55077.1"/>
    <property type="molecule type" value="Genomic_DNA"/>
</dbReference>
<name>A0A084EG49_SPHYA</name>
<evidence type="ECO:0000313" key="9">
    <source>
        <dbReference type="Proteomes" id="UP000077262"/>
    </source>
</evidence>
<dbReference type="SUPFAM" id="SSF46689">
    <property type="entry name" value="Homeodomain-like"/>
    <property type="match status" value="1"/>
</dbReference>
<dbReference type="Proteomes" id="UP000077262">
    <property type="component" value="Unassembled WGS sequence"/>
</dbReference>
<accession>A0A084EG49</accession>
<organism evidence="4 8">
    <name type="scientific">Sphingobium yanoikuyae</name>
    <name type="common">Sphingomonas yanoikuyae</name>
    <dbReference type="NCBI Taxonomy" id="13690"/>
    <lineage>
        <taxon>Bacteria</taxon>
        <taxon>Pseudomonadati</taxon>
        <taxon>Pseudomonadota</taxon>
        <taxon>Alphaproteobacteria</taxon>
        <taxon>Sphingomonadales</taxon>
        <taxon>Sphingomonadaceae</taxon>
        <taxon>Sphingobium</taxon>
    </lineage>
</organism>
<evidence type="ECO:0000313" key="7">
    <source>
        <dbReference type="EMBL" id="RSU55077.1"/>
    </source>
</evidence>
<dbReference type="EMBL" id="JGVR01000026">
    <property type="protein sequence ID" value="KEZ16941.1"/>
    <property type="molecule type" value="Genomic_DNA"/>
</dbReference>
<dbReference type="AlphaFoldDB" id="A0A084EG49"/>
<dbReference type="InterPro" id="IPR050624">
    <property type="entry name" value="HTH-type_Tx_Regulator"/>
</dbReference>
<feature type="DNA-binding region" description="H-T-H motif" evidence="2">
    <location>
        <begin position="37"/>
        <end position="56"/>
    </location>
</feature>
<dbReference type="PROSITE" id="PS50977">
    <property type="entry name" value="HTH_TETR_2"/>
    <property type="match status" value="1"/>
</dbReference>
<dbReference type="InterPro" id="IPR009057">
    <property type="entry name" value="Homeodomain-like_sf"/>
</dbReference>
<dbReference type="Proteomes" id="UP000287401">
    <property type="component" value="Unassembled WGS sequence"/>
</dbReference>
<dbReference type="GO" id="GO:0003677">
    <property type="term" value="F:DNA binding"/>
    <property type="evidence" value="ECO:0007669"/>
    <property type="project" value="UniProtKB-UniRule"/>
</dbReference>
<dbReference type="Proteomes" id="UP001162318">
    <property type="component" value="Unassembled WGS sequence"/>
</dbReference>
<dbReference type="PANTHER" id="PTHR43479:SF11">
    <property type="entry name" value="ACREF_ENVCD OPERON REPRESSOR-RELATED"/>
    <property type="match status" value="1"/>
</dbReference>
<evidence type="ECO:0000256" key="1">
    <source>
        <dbReference type="ARBA" id="ARBA00023125"/>
    </source>
</evidence>
<reference evidence="7 10" key="3">
    <citation type="submission" date="2018-07" db="EMBL/GenBank/DDBJ databases">
        <title>Genomic and Epidemiologic Investigation of an Indolent Hospital Outbreak.</title>
        <authorList>
            <person name="Johnson R.C."/>
            <person name="Deming C."/>
            <person name="Conlan S."/>
            <person name="Zellmer C.J."/>
            <person name="Michelin A.V."/>
            <person name="Lee-Lin S."/>
            <person name="Thomas P.J."/>
            <person name="Park M."/>
            <person name="Weingarten R.A."/>
            <person name="Less J."/>
            <person name="Dekker J.P."/>
            <person name="Frank K.M."/>
            <person name="Musser K.A."/>
            <person name="Mcquiston J.R."/>
            <person name="Henderson D.K."/>
            <person name="Lau A.F."/>
            <person name="Palmore T.N."/>
            <person name="Segre J.A."/>
        </authorList>
    </citation>
    <scope>NUCLEOTIDE SEQUENCE [LARGE SCALE GENOMIC DNA]</scope>
    <source>
        <strain evidence="7 10">SK-NIH.Env6_1116</strain>
    </source>
</reference>
<reference evidence="4 8" key="1">
    <citation type="submission" date="2014-03" db="EMBL/GenBank/DDBJ databases">
        <title>Genome sequence of Sphingobium yanoikuyae B1.</title>
        <authorList>
            <person name="Gan H.M."/>
            <person name="Gan H.Y."/>
            <person name="Savka M.A."/>
        </authorList>
    </citation>
    <scope>NUCLEOTIDE SEQUENCE [LARGE SCALE GENOMIC DNA]</scope>
    <source>
        <strain evidence="4 8">B1</strain>
    </source>
</reference>
<evidence type="ECO:0000313" key="10">
    <source>
        <dbReference type="Proteomes" id="UP000287401"/>
    </source>
</evidence>
<gene>
    <name evidence="6" type="ORF">AX777_22405</name>
    <name evidence="4" type="ORF">CP98_03913</name>
    <name evidence="7" type="ORF">DAH51_17845</name>
    <name evidence="5" type="ORF">N5J77_24815</name>
</gene>
<evidence type="ECO:0000313" key="5">
    <source>
        <dbReference type="EMBL" id="MDH2134360.1"/>
    </source>
</evidence>
<dbReference type="Pfam" id="PF00440">
    <property type="entry name" value="TetR_N"/>
    <property type="match status" value="1"/>
</dbReference>
<dbReference type="eggNOG" id="COG1309">
    <property type="taxonomic scope" value="Bacteria"/>
</dbReference>
<dbReference type="Proteomes" id="UP000028534">
    <property type="component" value="Unassembled WGS sequence"/>
</dbReference>
<dbReference type="EMBL" id="LSTR01000072">
    <property type="protein sequence ID" value="OAH39982.1"/>
    <property type="molecule type" value="Genomic_DNA"/>
</dbReference>
<comment type="caution">
    <text evidence="4">The sequence shown here is derived from an EMBL/GenBank/DDBJ whole genome shotgun (WGS) entry which is preliminary data.</text>
</comment>
<evidence type="ECO:0000313" key="8">
    <source>
        <dbReference type="Proteomes" id="UP000028534"/>
    </source>
</evidence>
<dbReference type="InterPro" id="IPR001647">
    <property type="entry name" value="HTH_TetR"/>
</dbReference>
<reference evidence="6 9" key="2">
    <citation type="submission" date="2016-02" db="EMBL/GenBank/DDBJ databases">
        <authorList>
            <person name="Wen L."/>
            <person name="He K."/>
            <person name="Yang H."/>
        </authorList>
    </citation>
    <scope>NUCLEOTIDE SEQUENCE [LARGE SCALE GENOMIC DNA]</scope>
    <source>
        <strain evidence="6 9">CD09_2</strain>
    </source>
</reference>
<dbReference type="Gene3D" id="1.10.357.10">
    <property type="entry name" value="Tetracycline Repressor, domain 2"/>
    <property type="match status" value="1"/>
</dbReference>